<evidence type="ECO:0000313" key="7">
    <source>
        <dbReference type="Proteomes" id="UP001515480"/>
    </source>
</evidence>
<dbReference type="SMART" id="SM00360">
    <property type="entry name" value="RRM"/>
    <property type="match status" value="1"/>
</dbReference>
<feature type="region of interest" description="Disordered" evidence="4">
    <location>
        <begin position="240"/>
        <end position="263"/>
    </location>
</feature>
<dbReference type="Pfam" id="PF14327">
    <property type="entry name" value="CSTF2_hinge"/>
    <property type="match status" value="1"/>
</dbReference>
<evidence type="ECO:0000313" key="6">
    <source>
        <dbReference type="EMBL" id="KAL1525637.1"/>
    </source>
</evidence>
<sequence>MALGAYSAFVGNLAPMVSDHDLAQLFLQSGCRVTAARLALNRETGKPKPFGFVDFADQPSLDLAVSRFDGFLFHGRPLKVDPASSRAAAAAPPGKRRRDDRALMLIPGVAAGPAWGRANLTGEQLARPTALPRHAPLQAVTVANPQLASSEHINSLSDAQLWDFVSQVRVAVEEDVAQARRTLVENPTLGLALLKAQIRLKMVTQQSIMTVMARHEEQKAAAAQQQLLASMEERPQLPNESAMEEERRRHYLAQQQAQRQQQVAPPVGPDAQALLHQVMALTPEQVNALPQEQRTQIELLRQQMAGKLLGVGM</sequence>
<evidence type="ECO:0000256" key="1">
    <source>
        <dbReference type="ARBA" id="ARBA00004123"/>
    </source>
</evidence>
<dbReference type="GO" id="GO:0003729">
    <property type="term" value="F:mRNA binding"/>
    <property type="evidence" value="ECO:0007669"/>
    <property type="project" value="TreeGrafter"/>
</dbReference>
<dbReference type="Pfam" id="PF14304">
    <property type="entry name" value="CSTF_C"/>
    <property type="match status" value="1"/>
</dbReference>
<feature type="compositionally biased region" description="Low complexity" evidence="4">
    <location>
        <begin position="253"/>
        <end position="263"/>
    </location>
</feature>
<comment type="subcellular location">
    <subcellularLocation>
        <location evidence="1">Nucleus</location>
    </subcellularLocation>
</comment>
<dbReference type="InterPro" id="IPR038192">
    <property type="entry name" value="CSTF_C_sf"/>
</dbReference>
<organism evidence="6 7">
    <name type="scientific">Prymnesium parvum</name>
    <name type="common">Toxic golden alga</name>
    <dbReference type="NCBI Taxonomy" id="97485"/>
    <lineage>
        <taxon>Eukaryota</taxon>
        <taxon>Haptista</taxon>
        <taxon>Haptophyta</taxon>
        <taxon>Prymnesiophyceae</taxon>
        <taxon>Prymnesiales</taxon>
        <taxon>Prymnesiaceae</taxon>
        <taxon>Prymnesium</taxon>
    </lineage>
</organism>
<feature type="domain" description="RRM" evidence="5">
    <location>
        <begin position="6"/>
        <end position="85"/>
    </location>
</feature>
<evidence type="ECO:0000259" key="5">
    <source>
        <dbReference type="PROSITE" id="PS50102"/>
    </source>
</evidence>
<dbReference type="Gene3D" id="1.10.20.70">
    <property type="entry name" value="Transcription termination and cleavage factor, C-terminal domain"/>
    <property type="match status" value="1"/>
</dbReference>
<dbReference type="InterPro" id="IPR035979">
    <property type="entry name" value="RBD_domain_sf"/>
</dbReference>
<dbReference type="EMBL" id="JBGBPQ010000004">
    <property type="protein sequence ID" value="KAL1525637.1"/>
    <property type="molecule type" value="Genomic_DNA"/>
</dbReference>
<dbReference type="Pfam" id="PF00076">
    <property type="entry name" value="RRM_1"/>
    <property type="match status" value="1"/>
</dbReference>
<dbReference type="PANTHER" id="PTHR45735:SF2">
    <property type="entry name" value="CLEAVAGE STIMULATION FACTOR SUBUNIT 2"/>
    <property type="match status" value="1"/>
</dbReference>
<dbReference type="GO" id="GO:0031124">
    <property type="term" value="P:mRNA 3'-end processing"/>
    <property type="evidence" value="ECO:0007669"/>
    <property type="project" value="InterPro"/>
</dbReference>
<evidence type="ECO:0000256" key="2">
    <source>
        <dbReference type="ARBA" id="ARBA00023242"/>
    </source>
</evidence>
<dbReference type="InterPro" id="IPR012677">
    <property type="entry name" value="Nucleotide-bd_a/b_plait_sf"/>
</dbReference>
<dbReference type="AlphaFoldDB" id="A0AB34JX31"/>
<keyword evidence="7" id="KW-1185">Reference proteome</keyword>
<accession>A0AB34JX31</accession>
<gene>
    <name evidence="6" type="ORF">AB1Y20_020490</name>
</gene>
<dbReference type="GO" id="GO:0005847">
    <property type="term" value="C:mRNA cleavage and polyadenylation specificity factor complex"/>
    <property type="evidence" value="ECO:0007669"/>
    <property type="project" value="TreeGrafter"/>
</dbReference>
<dbReference type="InterPro" id="IPR000504">
    <property type="entry name" value="RRM_dom"/>
</dbReference>
<evidence type="ECO:0000256" key="4">
    <source>
        <dbReference type="SAM" id="MobiDB-lite"/>
    </source>
</evidence>
<keyword evidence="2" id="KW-0539">Nucleus</keyword>
<protein>
    <recommendedName>
        <fullName evidence="5">RRM domain-containing protein</fullName>
    </recommendedName>
</protein>
<reference evidence="6 7" key="1">
    <citation type="journal article" date="2024" name="Science">
        <title>Giant polyketide synthase enzymes in the biosynthesis of giant marine polyether toxins.</title>
        <authorList>
            <person name="Fallon T.R."/>
            <person name="Shende V.V."/>
            <person name="Wierzbicki I.H."/>
            <person name="Pendleton A.L."/>
            <person name="Watervoot N.F."/>
            <person name="Auber R.P."/>
            <person name="Gonzalez D.J."/>
            <person name="Wisecaver J.H."/>
            <person name="Moore B.S."/>
        </authorList>
    </citation>
    <scope>NUCLEOTIDE SEQUENCE [LARGE SCALE GENOMIC DNA]</scope>
    <source>
        <strain evidence="6 7">12B1</strain>
    </source>
</reference>
<comment type="caution">
    <text evidence="6">The sequence shown here is derived from an EMBL/GenBank/DDBJ whole genome shotgun (WGS) entry which is preliminary data.</text>
</comment>
<dbReference type="SUPFAM" id="SSF54928">
    <property type="entry name" value="RNA-binding domain, RBD"/>
    <property type="match status" value="1"/>
</dbReference>
<evidence type="ECO:0000256" key="3">
    <source>
        <dbReference type="PROSITE-ProRule" id="PRU00176"/>
    </source>
</evidence>
<dbReference type="PROSITE" id="PS50102">
    <property type="entry name" value="RRM"/>
    <property type="match status" value="1"/>
</dbReference>
<proteinExistence type="predicted"/>
<name>A0AB34JX31_PRYPA</name>
<dbReference type="InterPro" id="IPR026896">
    <property type="entry name" value="CSTF_C"/>
</dbReference>
<dbReference type="Proteomes" id="UP001515480">
    <property type="component" value="Unassembled WGS sequence"/>
</dbReference>
<dbReference type="PANTHER" id="PTHR45735">
    <property type="entry name" value="CLEAVAGE STIMULATION FACTOR SUBUNIT 2"/>
    <property type="match status" value="1"/>
</dbReference>
<dbReference type="InterPro" id="IPR025742">
    <property type="entry name" value="CSTF2_hinge"/>
</dbReference>
<dbReference type="Gene3D" id="3.30.70.330">
    <property type="match status" value="1"/>
</dbReference>
<keyword evidence="3" id="KW-0694">RNA-binding</keyword>